<evidence type="ECO:0000313" key="3">
    <source>
        <dbReference type="Proteomes" id="UP000006038"/>
    </source>
</evidence>
<keyword evidence="3" id="KW-1185">Reference proteome</keyword>
<dbReference type="eggNOG" id="ENOG502QS0H">
    <property type="taxonomic scope" value="Eukaryota"/>
</dbReference>
<dbReference type="Proteomes" id="UP000006038">
    <property type="component" value="Chromosome 4"/>
</dbReference>
<dbReference type="Gramene" id="OB04G11990.1">
    <property type="protein sequence ID" value="OB04G11990.1"/>
    <property type="gene ID" value="OB04G11990"/>
</dbReference>
<dbReference type="InterPro" id="IPR050942">
    <property type="entry name" value="F-box_BR-signaling"/>
</dbReference>
<reference evidence="2" key="1">
    <citation type="journal article" date="2013" name="Nat. Commun.">
        <title>Whole-genome sequencing of Oryza brachyantha reveals mechanisms underlying Oryza genome evolution.</title>
        <authorList>
            <person name="Chen J."/>
            <person name="Huang Q."/>
            <person name="Gao D."/>
            <person name="Wang J."/>
            <person name="Lang Y."/>
            <person name="Liu T."/>
            <person name="Li B."/>
            <person name="Bai Z."/>
            <person name="Luis Goicoechea J."/>
            <person name="Liang C."/>
            <person name="Chen C."/>
            <person name="Zhang W."/>
            <person name="Sun S."/>
            <person name="Liao Y."/>
            <person name="Zhang X."/>
            <person name="Yang L."/>
            <person name="Song C."/>
            <person name="Wang M."/>
            <person name="Shi J."/>
            <person name="Liu G."/>
            <person name="Liu J."/>
            <person name="Zhou H."/>
            <person name="Zhou W."/>
            <person name="Yu Q."/>
            <person name="An N."/>
            <person name="Chen Y."/>
            <person name="Cai Q."/>
            <person name="Wang B."/>
            <person name="Liu B."/>
            <person name="Min J."/>
            <person name="Huang Y."/>
            <person name="Wu H."/>
            <person name="Li Z."/>
            <person name="Zhang Y."/>
            <person name="Yin Y."/>
            <person name="Song W."/>
            <person name="Jiang J."/>
            <person name="Jackson S.A."/>
            <person name="Wing R.A."/>
            <person name="Wang J."/>
            <person name="Chen M."/>
        </authorList>
    </citation>
    <scope>NUCLEOTIDE SEQUENCE [LARGE SCALE GENOMIC DNA]</scope>
    <source>
        <strain evidence="2">cv. IRGC 101232</strain>
    </source>
</reference>
<dbReference type="OMA" id="ATCNAMA"/>
<dbReference type="EnsemblPlants" id="OB04G11990.1">
    <property type="protein sequence ID" value="OB04G11990.1"/>
    <property type="gene ID" value="OB04G11990"/>
</dbReference>
<sequence>MAESRSVPDWTFGLPLRALETIAEKLPSGRDAAFFRLVCPPWSAALPFERFAPVLMLLPSESDPAPPPSRNASFYSVIDDECHDVPLPELRGGRVVVCGASHGWLALVDEAASVTLLNPFAAGGRRLRVALPPADRSVALASLKTVSMVDGAWVLHYTSGATKPIKLNNIRDIFFREIVLSAPPNNSRGATCNAMAVLANSTEIAFCRLGDTAWTLVDAKLDCPVTSVVYCHD</sequence>
<organism evidence="2">
    <name type="scientific">Oryza brachyantha</name>
    <name type="common">malo sina</name>
    <dbReference type="NCBI Taxonomy" id="4533"/>
    <lineage>
        <taxon>Eukaryota</taxon>
        <taxon>Viridiplantae</taxon>
        <taxon>Streptophyta</taxon>
        <taxon>Embryophyta</taxon>
        <taxon>Tracheophyta</taxon>
        <taxon>Spermatophyta</taxon>
        <taxon>Magnoliopsida</taxon>
        <taxon>Liliopsida</taxon>
        <taxon>Poales</taxon>
        <taxon>Poaceae</taxon>
        <taxon>BOP clade</taxon>
        <taxon>Oryzoideae</taxon>
        <taxon>Oryzeae</taxon>
        <taxon>Oryzinae</taxon>
        <taxon>Oryza</taxon>
    </lineage>
</organism>
<reference evidence="2" key="2">
    <citation type="submission" date="2013-04" db="UniProtKB">
        <authorList>
            <consortium name="EnsemblPlants"/>
        </authorList>
    </citation>
    <scope>IDENTIFICATION</scope>
</reference>
<dbReference type="PANTHER" id="PTHR44259">
    <property type="entry name" value="OS07G0183000 PROTEIN-RELATED"/>
    <property type="match status" value="1"/>
</dbReference>
<dbReference type="PANTHER" id="PTHR44259:SF111">
    <property type="entry name" value="OS04G0167600 PROTEIN"/>
    <property type="match status" value="1"/>
</dbReference>
<accession>J3LVM4</accession>
<protein>
    <recommendedName>
        <fullName evidence="1">KIB1-4 beta-propeller domain-containing protein</fullName>
    </recommendedName>
</protein>
<evidence type="ECO:0000259" key="1">
    <source>
        <dbReference type="Pfam" id="PF03478"/>
    </source>
</evidence>
<feature type="domain" description="KIB1-4 beta-propeller" evidence="1">
    <location>
        <begin position="74"/>
        <end position="231"/>
    </location>
</feature>
<dbReference type="AlphaFoldDB" id="J3LVM4"/>
<dbReference type="InterPro" id="IPR005174">
    <property type="entry name" value="KIB1-4_b-propeller"/>
</dbReference>
<dbReference type="HOGENOM" id="CLU_019286_14_1_1"/>
<gene>
    <name evidence="2" type="primary">LOC102717243</name>
</gene>
<dbReference type="Pfam" id="PF03478">
    <property type="entry name" value="Beta-prop_KIB1-4"/>
    <property type="match status" value="1"/>
</dbReference>
<evidence type="ECO:0000313" key="2">
    <source>
        <dbReference type="EnsemblPlants" id="OB04G11990.1"/>
    </source>
</evidence>
<proteinExistence type="predicted"/>
<name>J3LVM4_ORYBR</name>